<dbReference type="Pfam" id="PF00702">
    <property type="entry name" value="Hydrolase"/>
    <property type="match status" value="1"/>
</dbReference>
<evidence type="ECO:0000256" key="1">
    <source>
        <dbReference type="ARBA" id="ARBA00022605"/>
    </source>
</evidence>
<accession>A0ABW1JRJ4</accession>
<dbReference type="PANTHER" id="PTHR20371">
    <property type="entry name" value="ENOLASE-PHOSPHATASE E1"/>
    <property type="match status" value="1"/>
</dbReference>
<dbReference type="Proteomes" id="UP001596223">
    <property type="component" value="Unassembled WGS sequence"/>
</dbReference>
<dbReference type="PRINTS" id="PR00413">
    <property type="entry name" value="HADHALOGNASE"/>
</dbReference>
<dbReference type="PANTHER" id="PTHR20371:SF1">
    <property type="entry name" value="ENOLASE-PHOSPHATASE E1"/>
    <property type="match status" value="1"/>
</dbReference>
<dbReference type="RefSeq" id="WP_378602436.1">
    <property type="nucleotide sequence ID" value="NZ_JBHSQN010000003.1"/>
</dbReference>
<proteinExistence type="predicted"/>
<dbReference type="SUPFAM" id="SSF56784">
    <property type="entry name" value="HAD-like"/>
    <property type="match status" value="1"/>
</dbReference>
<evidence type="ECO:0000313" key="6">
    <source>
        <dbReference type="Proteomes" id="UP001596223"/>
    </source>
</evidence>
<dbReference type="SFLD" id="SFLDG01129">
    <property type="entry name" value="C1.5:_HAD__Beta-PGM__Phosphata"/>
    <property type="match status" value="1"/>
</dbReference>
<dbReference type="EMBL" id="JBHSQN010000003">
    <property type="protein sequence ID" value="MFC6011218.1"/>
    <property type="molecule type" value="Genomic_DNA"/>
</dbReference>
<keyword evidence="3" id="KW-0486">Methionine biosynthesis</keyword>
<organism evidence="5 6">
    <name type="scientific">Nocardia lasii</name>
    <dbReference type="NCBI Taxonomy" id="1616107"/>
    <lineage>
        <taxon>Bacteria</taxon>
        <taxon>Bacillati</taxon>
        <taxon>Actinomycetota</taxon>
        <taxon>Actinomycetes</taxon>
        <taxon>Mycobacteriales</taxon>
        <taxon>Nocardiaceae</taxon>
        <taxon>Nocardia</taxon>
    </lineage>
</organism>
<evidence type="ECO:0000313" key="5">
    <source>
        <dbReference type="EMBL" id="MFC6011218.1"/>
    </source>
</evidence>
<keyword evidence="6" id="KW-1185">Reference proteome</keyword>
<keyword evidence="2 5" id="KW-0378">Hydrolase</keyword>
<dbReference type="EC" id="3.1.3.77" evidence="5"/>
<dbReference type="InterPro" id="IPR006439">
    <property type="entry name" value="HAD-SF_hydro_IA"/>
</dbReference>
<reference evidence="6" key="1">
    <citation type="journal article" date="2019" name="Int. J. Syst. Evol. Microbiol.">
        <title>The Global Catalogue of Microorganisms (GCM) 10K type strain sequencing project: providing services to taxonomists for standard genome sequencing and annotation.</title>
        <authorList>
            <consortium name="The Broad Institute Genomics Platform"/>
            <consortium name="The Broad Institute Genome Sequencing Center for Infectious Disease"/>
            <person name="Wu L."/>
            <person name="Ma J."/>
        </authorList>
    </citation>
    <scope>NUCLEOTIDE SEQUENCE [LARGE SCALE GENOMIC DNA]</scope>
    <source>
        <strain evidence="6">CCUG 36956</strain>
    </source>
</reference>
<feature type="region of interest" description="Disordered" evidence="4">
    <location>
        <begin position="226"/>
        <end position="247"/>
    </location>
</feature>
<gene>
    <name evidence="5" type="primary">mtnC</name>
    <name evidence="5" type="ORF">ACFP3H_09165</name>
</gene>
<evidence type="ECO:0000256" key="3">
    <source>
        <dbReference type="ARBA" id="ARBA00023167"/>
    </source>
</evidence>
<dbReference type="InterPro" id="IPR036412">
    <property type="entry name" value="HAD-like_sf"/>
</dbReference>
<sequence length="247" mass="27120">MIRAIVLDIEGTTSPTDSVRTDLYGYTEQHLPQWLADNAAGAAESVIAQTRELADEPTADTARIADILTGWLRSDVKAEPLKAAQGAICAEGFRAGELHGRFFDDVVPALRTWHAEGLPLYIYSSGSERNQRDWFTYAAPGNLAPLITAHFDLVTAGPKRDPKSYALIADRIAVPPEQILFLSDHPDELDAAVTAGWQVVGVRRPDEPNPARPPHHWVSTFADIEVTNTAHRPSRARSQSSDPRTPR</sequence>
<name>A0ABW1JRJ4_9NOCA</name>
<dbReference type="Gene3D" id="3.40.50.1000">
    <property type="entry name" value="HAD superfamily/HAD-like"/>
    <property type="match status" value="1"/>
</dbReference>
<dbReference type="GO" id="GO:0043874">
    <property type="term" value="F:acireductone synthase activity"/>
    <property type="evidence" value="ECO:0007669"/>
    <property type="project" value="UniProtKB-EC"/>
</dbReference>
<evidence type="ECO:0000256" key="2">
    <source>
        <dbReference type="ARBA" id="ARBA00022801"/>
    </source>
</evidence>
<comment type="caution">
    <text evidence="5">The sequence shown here is derived from an EMBL/GenBank/DDBJ whole genome shotgun (WGS) entry which is preliminary data.</text>
</comment>
<dbReference type="SFLD" id="SFLDG01133">
    <property type="entry name" value="C1.5.4:_Enolase-phosphatase_Li"/>
    <property type="match status" value="1"/>
</dbReference>
<dbReference type="InterPro" id="IPR023943">
    <property type="entry name" value="Enolase-ppase_E1"/>
</dbReference>
<dbReference type="InterPro" id="IPR023214">
    <property type="entry name" value="HAD_sf"/>
</dbReference>
<keyword evidence="1" id="KW-0028">Amino-acid biosynthesis</keyword>
<dbReference type="SFLD" id="SFLDS00003">
    <property type="entry name" value="Haloacid_Dehalogenase"/>
    <property type="match status" value="1"/>
</dbReference>
<dbReference type="Gene3D" id="1.10.720.60">
    <property type="match status" value="1"/>
</dbReference>
<evidence type="ECO:0000256" key="4">
    <source>
        <dbReference type="SAM" id="MobiDB-lite"/>
    </source>
</evidence>
<protein>
    <submittedName>
        <fullName evidence="5">Acireductone synthase</fullName>
        <ecNumber evidence="5">3.1.3.77</ecNumber>
    </submittedName>
</protein>
<dbReference type="NCBIfam" id="TIGR01691">
    <property type="entry name" value="enolase-ppase"/>
    <property type="match status" value="1"/>
</dbReference>
<dbReference type="CDD" id="cd01629">
    <property type="entry name" value="HAD_EP"/>
    <property type="match status" value="1"/>
</dbReference>